<proteinExistence type="predicted"/>
<sequence>MFADDDLIYSYTRAQALADGVLVDITERARHCGIKYPTACTAGLWALIQAIPEPDRDMREVAEAVRISAVLSAMLEAIRAARGTDRVAFRALGAELWAQCGPGDTAAPVTTIMRQGED</sequence>
<comment type="caution">
    <text evidence="1">The sequence shown here is derived from an EMBL/GenBank/DDBJ whole genome shotgun (WGS) entry which is preliminary data.</text>
</comment>
<reference evidence="1" key="1">
    <citation type="submission" date="2013-08" db="EMBL/GenBank/DDBJ databases">
        <authorList>
            <person name="Mendez C."/>
            <person name="Richter M."/>
            <person name="Ferrer M."/>
            <person name="Sanchez J."/>
        </authorList>
    </citation>
    <scope>NUCLEOTIDE SEQUENCE</scope>
</reference>
<dbReference type="AlphaFoldDB" id="T1BT12"/>
<reference evidence="1" key="2">
    <citation type="journal article" date="2014" name="ISME J.">
        <title>Microbial stratification in low pH oxic and suboxic macroscopic growths along an acid mine drainage.</title>
        <authorList>
            <person name="Mendez-Garcia C."/>
            <person name="Mesa V."/>
            <person name="Sprenger R.R."/>
            <person name="Richter M."/>
            <person name="Diez M.S."/>
            <person name="Solano J."/>
            <person name="Bargiela R."/>
            <person name="Golyshina O.V."/>
            <person name="Manteca A."/>
            <person name="Ramos J.L."/>
            <person name="Gallego J.R."/>
            <person name="Llorente I."/>
            <person name="Martins Dos Santos V.A."/>
            <person name="Jensen O.N."/>
            <person name="Pelaez A.I."/>
            <person name="Sanchez J."/>
            <person name="Ferrer M."/>
        </authorList>
    </citation>
    <scope>NUCLEOTIDE SEQUENCE</scope>
</reference>
<evidence type="ECO:0000313" key="1">
    <source>
        <dbReference type="EMBL" id="EQD71653.1"/>
    </source>
</evidence>
<accession>T1BT12</accession>
<protein>
    <submittedName>
        <fullName evidence="1">Uncharacterized protein</fullName>
    </submittedName>
</protein>
<gene>
    <name evidence="1" type="ORF">B1B_04336</name>
</gene>
<dbReference type="EMBL" id="AUZY01002715">
    <property type="protein sequence ID" value="EQD71653.1"/>
    <property type="molecule type" value="Genomic_DNA"/>
</dbReference>
<name>T1BT12_9ZZZZ</name>
<organism evidence="1">
    <name type="scientific">mine drainage metagenome</name>
    <dbReference type="NCBI Taxonomy" id="410659"/>
    <lineage>
        <taxon>unclassified sequences</taxon>
        <taxon>metagenomes</taxon>
        <taxon>ecological metagenomes</taxon>
    </lineage>
</organism>